<name>Q32RR0_STAPU</name>
<reference evidence="1" key="2">
    <citation type="journal article" date="2005" name="BMC Biol.">
        <title>The complete chloroplast DNA sequences of the charophycean green algae Staurastrum and Zygnema reveal that the chloroplast genome underwent extensive changes during the evolution of the Zygnematales.</title>
        <authorList>
            <person name="Turmel M."/>
            <person name="Otis C."/>
            <person name="Lemieux C."/>
        </authorList>
    </citation>
    <scope>NUCLEOTIDE SEQUENCE</scope>
</reference>
<reference evidence="1" key="1">
    <citation type="journal article" date="2002" name="J. Phycol.">
        <title>Phylogenetic relationships among streptophytes as inferred from chloroplast small and large subunit rRNA gene sequences.</title>
        <authorList>
            <person name="Turmel M."/>
            <person name="Ehara M."/>
            <person name="Otis C."/>
            <person name="Lemieux C."/>
        </authorList>
    </citation>
    <scope>NUCLEOTIDE SEQUENCE</scope>
</reference>
<proteinExistence type="predicted"/>
<accession>Q32RR0</accession>
<dbReference type="EMBL" id="AY958085">
    <property type="protein sequence ID" value="AAX45779.1"/>
    <property type="molecule type" value="Genomic_DNA"/>
</dbReference>
<organism evidence="1">
    <name type="scientific">Staurastrum punctulatum</name>
    <name type="common">Green alga</name>
    <name type="synonym">Cosmoastrum punctulatum</name>
    <dbReference type="NCBI Taxonomy" id="102822"/>
    <lineage>
        <taxon>Eukaryota</taxon>
        <taxon>Viridiplantae</taxon>
        <taxon>Streptophyta</taxon>
        <taxon>Zygnematophyceae</taxon>
        <taxon>Zygnematophycidae</taxon>
        <taxon>Desmidiales</taxon>
        <taxon>Desmidiaceae</taxon>
        <taxon>Staurastrum</taxon>
    </lineage>
</organism>
<evidence type="ECO:0000313" key="1">
    <source>
        <dbReference type="EMBL" id="AAX45779.1"/>
    </source>
</evidence>
<geneLocation type="chloroplast" evidence="1"/>
<dbReference type="AlphaFoldDB" id="Q32RR0"/>
<sequence length="107" mass="12017">MVSAGLKKVHHHLPKQRYLSSTKPEFNSSLYITGRQRRRIKRGGSLGRQIKASAKMIVTSLSMTTPSVNPISLFLTTFLQESPYLNFNSSIREDSQHKESVGSDLNP</sequence>
<gene>
    <name evidence="1" type="primary">orf107a</name>
</gene>
<protein>
    <submittedName>
        <fullName evidence="1">Uncharacterized protein orf107a</fullName>
    </submittedName>
</protein>
<dbReference type="GeneID" id="4108587"/>
<keyword evidence="1" id="KW-0150">Chloroplast</keyword>
<keyword evidence="1" id="KW-0934">Plastid</keyword>
<dbReference type="RefSeq" id="YP_636466.1">
    <property type="nucleotide sequence ID" value="NC_008116.1"/>
</dbReference>